<dbReference type="Gene3D" id="3.30.470.20">
    <property type="entry name" value="ATP-grasp fold, B domain"/>
    <property type="match status" value="1"/>
</dbReference>
<evidence type="ECO:0000256" key="5">
    <source>
        <dbReference type="ARBA" id="ARBA00022840"/>
    </source>
</evidence>
<dbReference type="Pfam" id="PF00289">
    <property type="entry name" value="Biotin_carb_N"/>
    <property type="match status" value="1"/>
</dbReference>
<dbReference type="FunFam" id="3.30.1490.20:FF:000003">
    <property type="entry name" value="acetyl-CoA carboxylase isoform X1"/>
    <property type="match status" value="1"/>
</dbReference>
<dbReference type="Pfam" id="PF02786">
    <property type="entry name" value="CPSase_L_D2"/>
    <property type="match status" value="1"/>
</dbReference>
<accession>A0A8T8I192</accession>
<dbReference type="SUPFAM" id="SSF52440">
    <property type="entry name" value="PreATP-grasp domain"/>
    <property type="match status" value="1"/>
</dbReference>
<dbReference type="PANTHER" id="PTHR48095">
    <property type="entry name" value="PYRUVATE CARBOXYLASE SUBUNIT A"/>
    <property type="match status" value="1"/>
</dbReference>
<evidence type="ECO:0000256" key="7">
    <source>
        <dbReference type="ARBA" id="ARBA00048600"/>
    </source>
</evidence>
<dbReference type="GO" id="GO:0004075">
    <property type="term" value="F:biotin carboxylase activity"/>
    <property type="evidence" value="ECO:0007669"/>
    <property type="project" value="UniProtKB-EC"/>
</dbReference>
<dbReference type="PROSITE" id="PS50975">
    <property type="entry name" value="ATP_GRASP"/>
    <property type="match status" value="1"/>
</dbReference>
<evidence type="ECO:0000256" key="8">
    <source>
        <dbReference type="PROSITE-ProRule" id="PRU00409"/>
    </source>
</evidence>
<comment type="catalytic activity">
    <reaction evidence="7">
        <text>N(6)-biotinyl-L-lysyl-[protein] + hydrogencarbonate + ATP = N(6)-carboxybiotinyl-L-lysyl-[protein] + ADP + phosphate + H(+)</text>
        <dbReference type="Rhea" id="RHEA:13501"/>
        <dbReference type="Rhea" id="RHEA-COMP:10505"/>
        <dbReference type="Rhea" id="RHEA-COMP:10506"/>
        <dbReference type="ChEBI" id="CHEBI:15378"/>
        <dbReference type="ChEBI" id="CHEBI:17544"/>
        <dbReference type="ChEBI" id="CHEBI:30616"/>
        <dbReference type="ChEBI" id="CHEBI:43474"/>
        <dbReference type="ChEBI" id="CHEBI:83144"/>
        <dbReference type="ChEBI" id="CHEBI:83145"/>
        <dbReference type="ChEBI" id="CHEBI:456216"/>
        <dbReference type="EC" id="6.3.4.14"/>
    </reaction>
</comment>
<feature type="domain" description="ATP-grasp" evidence="10">
    <location>
        <begin position="123"/>
        <end position="320"/>
    </location>
</feature>
<protein>
    <recommendedName>
        <fullName evidence="2">biotin carboxylase</fullName>
        <ecNumber evidence="2">6.3.4.14</ecNumber>
    </recommendedName>
</protein>
<dbReference type="InterPro" id="IPR051602">
    <property type="entry name" value="ACC_Biotin_Carboxylase"/>
</dbReference>
<dbReference type="InterPro" id="IPR005481">
    <property type="entry name" value="BC-like_N"/>
</dbReference>
<dbReference type="PANTHER" id="PTHR48095:SF2">
    <property type="entry name" value="BIOTIN CARBOXYLASE, CHLOROPLASTIC"/>
    <property type="match status" value="1"/>
</dbReference>
<organism evidence="12 13">
    <name type="scientific">Saccharothrix algeriensis</name>
    <dbReference type="NCBI Taxonomy" id="173560"/>
    <lineage>
        <taxon>Bacteria</taxon>
        <taxon>Bacillati</taxon>
        <taxon>Actinomycetota</taxon>
        <taxon>Actinomycetes</taxon>
        <taxon>Pseudonocardiales</taxon>
        <taxon>Pseudonocardiaceae</taxon>
        <taxon>Saccharothrix</taxon>
    </lineage>
</organism>
<dbReference type="SUPFAM" id="SSF51246">
    <property type="entry name" value="Rudiment single hybrid motif"/>
    <property type="match status" value="1"/>
</dbReference>
<evidence type="ECO:0000313" key="13">
    <source>
        <dbReference type="Proteomes" id="UP000671828"/>
    </source>
</evidence>
<name>A0A8T8I192_9PSEU</name>
<dbReference type="FunFam" id="3.40.50.20:FF:000010">
    <property type="entry name" value="Propionyl-CoA carboxylase subunit alpha"/>
    <property type="match status" value="1"/>
</dbReference>
<dbReference type="GO" id="GO:0005524">
    <property type="term" value="F:ATP binding"/>
    <property type="evidence" value="ECO:0007669"/>
    <property type="project" value="UniProtKB-UniRule"/>
</dbReference>
<comment type="function">
    <text evidence="1">This protein is a component of the acetyl coenzyme A carboxylase complex; first, biotin carboxylase catalyzes the carboxylation of the carrier protein and then the transcarboxylase transfers the carboxyl group to form malonyl-CoA.</text>
</comment>
<dbReference type="SUPFAM" id="SSF56059">
    <property type="entry name" value="Glutathione synthetase ATP-binding domain-like"/>
    <property type="match status" value="1"/>
</dbReference>
<evidence type="ECO:0000256" key="6">
    <source>
        <dbReference type="ARBA" id="ARBA00023267"/>
    </source>
</evidence>
<dbReference type="InterPro" id="IPR011764">
    <property type="entry name" value="Biotin_carboxylation_dom"/>
</dbReference>
<proteinExistence type="predicted"/>
<evidence type="ECO:0000259" key="10">
    <source>
        <dbReference type="PROSITE" id="PS50975"/>
    </source>
</evidence>
<dbReference type="InterPro" id="IPR016185">
    <property type="entry name" value="PreATP-grasp_dom_sf"/>
</dbReference>
<dbReference type="EMBL" id="CP072788">
    <property type="protein sequence ID" value="QTR04506.1"/>
    <property type="molecule type" value="Genomic_DNA"/>
</dbReference>
<feature type="compositionally biased region" description="Low complexity" evidence="9">
    <location>
        <begin position="402"/>
        <end position="445"/>
    </location>
</feature>
<evidence type="ECO:0000256" key="3">
    <source>
        <dbReference type="ARBA" id="ARBA00022598"/>
    </source>
</evidence>
<evidence type="ECO:0000259" key="11">
    <source>
        <dbReference type="PROSITE" id="PS50979"/>
    </source>
</evidence>
<keyword evidence="6" id="KW-0092">Biotin</keyword>
<dbReference type="InterPro" id="IPR011761">
    <property type="entry name" value="ATP-grasp"/>
</dbReference>
<dbReference type="AlphaFoldDB" id="A0A8T8I192"/>
<gene>
    <name evidence="12" type="ORF">J7S33_06425</name>
</gene>
<dbReference type="InterPro" id="IPR011054">
    <property type="entry name" value="Rudment_hybrid_motif"/>
</dbReference>
<evidence type="ECO:0000256" key="9">
    <source>
        <dbReference type="SAM" id="MobiDB-lite"/>
    </source>
</evidence>
<dbReference type="PROSITE" id="PS00867">
    <property type="entry name" value="CPSASE_2"/>
    <property type="match status" value="1"/>
</dbReference>
<dbReference type="PROSITE" id="PS00866">
    <property type="entry name" value="CPSASE_1"/>
    <property type="match status" value="1"/>
</dbReference>
<evidence type="ECO:0000256" key="4">
    <source>
        <dbReference type="ARBA" id="ARBA00022741"/>
    </source>
</evidence>
<keyword evidence="3" id="KW-0436">Ligase</keyword>
<evidence type="ECO:0000256" key="2">
    <source>
        <dbReference type="ARBA" id="ARBA00013263"/>
    </source>
</evidence>
<sequence length="454" mass="47905">MGEEIRTVLVCNRGEIAVRIVRACKDLGLRAVVAHSTADRDSMAVRVADEAVCIGPGPSARSYLNMPAILYACARTGADAVHPGYGFLSENAVFARACAEVGIKFIGPPAELISLMGDKIAARAAMRAAGVPVLPGSDGPVTSLGEVTAVADEIGYPVVIKAAAGGGGRGIAIVRDPADLADAYRATTATARTLFHDERVYLEKFVGAARHVEVQVLADEHGNVVHLGERDCSVQRKQQKLVEESPSPFLDERQRADLCAAAVAGARAIGYASAGTFEFLVDEAGTPYFIEMNTRLQVEHPVTEERTGVDIVQWMIRVAAGERLGMTQDDVRPTGFSIEARINAEDPDRDWAGSAGAIERIVLPGGSGVRVGTHAHSGYVVPPYYDSLLAKLDRLPRPPARRPCAGSPARSASSPARASRPTRTSTAGWCATRGSAPATTASTSSKRSPDTPNT</sequence>
<dbReference type="InterPro" id="IPR005482">
    <property type="entry name" value="Biotin_COase_C"/>
</dbReference>
<feature type="domain" description="Biotin carboxylation" evidence="11">
    <location>
        <begin position="4"/>
        <end position="454"/>
    </location>
</feature>
<feature type="region of interest" description="Disordered" evidence="9">
    <location>
        <begin position="396"/>
        <end position="454"/>
    </location>
</feature>
<dbReference type="GO" id="GO:0046872">
    <property type="term" value="F:metal ion binding"/>
    <property type="evidence" value="ECO:0007669"/>
    <property type="project" value="InterPro"/>
</dbReference>
<evidence type="ECO:0000313" key="12">
    <source>
        <dbReference type="EMBL" id="QTR04506.1"/>
    </source>
</evidence>
<dbReference type="PROSITE" id="PS50979">
    <property type="entry name" value="BC"/>
    <property type="match status" value="1"/>
</dbReference>
<dbReference type="Proteomes" id="UP000671828">
    <property type="component" value="Chromosome"/>
</dbReference>
<dbReference type="Pfam" id="PF02785">
    <property type="entry name" value="Biotin_carb_C"/>
    <property type="match status" value="1"/>
</dbReference>
<dbReference type="EC" id="6.3.4.14" evidence="2"/>
<evidence type="ECO:0000256" key="1">
    <source>
        <dbReference type="ARBA" id="ARBA00003761"/>
    </source>
</evidence>
<dbReference type="SMART" id="SM00878">
    <property type="entry name" value="Biotin_carb_C"/>
    <property type="match status" value="1"/>
</dbReference>
<keyword evidence="5 8" id="KW-0067">ATP-binding</keyword>
<keyword evidence="4 8" id="KW-0547">Nucleotide-binding</keyword>
<dbReference type="InterPro" id="IPR005479">
    <property type="entry name" value="CPAse_ATP-bd"/>
</dbReference>
<reference evidence="12" key="1">
    <citation type="submission" date="2021-04" db="EMBL/GenBank/DDBJ databases">
        <title>Saccharothrix algeriensis WGS.</title>
        <authorList>
            <person name="Stuskova K."/>
            <person name="Hakalova E."/>
            <person name="Tebbal A.B."/>
            <person name="Eichmeier A."/>
        </authorList>
    </citation>
    <scope>NUCLEOTIDE SEQUENCE</scope>
    <source>
        <strain evidence="12">NRRL B-24137</strain>
    </source>
</reference>